<name>A0A927MTT9_9ACTN</name>
<proteinExistence type="predicted"/>
<dbReference type="Proteomes" id="UP000638648">
    <property type="component" value="Unassembled WGS sequence"/>
</dbReference>
<dbReference type="PROSITE" id="PS51257">
    <property type="entry name" value="PROKAR_LIPOPROTEIN"/>
    <property type="match status" value="1"/>
</dbReference>
<sequence length="458" mass="50959">MRGQRDLDTSTRRVALSRRAVLLAGLAVAGCGQVERPTIRTVSREESGDPEADALRAILDRRAKALRNADERAFLADLDERNKRLISEQKRLFANLRQFEFTNFSYVLDRSTHIAEGGGHLFKPVIQITQLVTDTGPGSVAPAETFQFKLETQGGKRIVTDVRGLSVDSLGDMVLGSPMADAPWNFTALRVIRAGKAWLVGDSSVADLDRYAAAARTHLHEVEAIWGNRLKFPGYVLFFTRNIENFKKWYSIGAFGNFNPAVEGVEIPLQGVRRNGEVYAGQYAGSRIVVSLEGGTTPRDDPEIVMRHELAHAVTARATIVGGSYLSQQASAPQWAVEGFARWVETVDNPERLAFSRYVVRVAVETGYFSGRPPSSKDFYGEKGVFNYDLGASVYRFIARVRGQDTAVEFYTRVIAHAEEPDSPLTATPVFDEICWDVLGMRRSAFLQRWADFVRRGD</sequence>
<keyword evidence="2" id="KW-1185">Reference proteome</keyword>
<evidence type="ECO:0000313" key="2">
    <source>
        <dbReference type="Proteomes" id="UP000638648"/>
    </source>
</evidence>
<protein>
    <recommendedName>
        <fullName evidence="3">Peptidase MA superfamily protein</fullName>
    </recommendedName>
</protein>
<gene>
    <name evidence="1" type="ORF">HEB94_001556</name>
</gene>
<dbReference type="AlphaFoldDB" id="A0A927MTT9"/>
<organism evidence="1 2">
    <name type="scientific">Actinopolymorpha pittospori</name>
    <dbReference type="NCBI Taxonomy" id="648752"/>
    <lineage>
        <taxon>Bacteria</taxon>
        <taxon>Bacillati</taxon>
        <taxon>Actinomycetota</taxon>
        <taxon>Actinomycetes</taxon>
        <taxon>Propionibacteriales</taxon>
        <taxon>Actinopolymorphaceae</taxon>
        <taxon>Actinopolymorpha</taxon>
    </lineage>
</organism>
<accession>A0A927MTT9</accession>
<dbReference type="RefSeq" id="WP_192749198.1">
    <property type="nucleotide sequence ID" value="NZ_BAABJL010000017.1"/>
</dbReference>
<evidence type="ECO:0000313" key="1">
    <source>
        <dbReference type="EMBL" id="MBE1604708.1"/>
    </source>
</evidence>
<dbReference type="EMBL" id="JADBEM010000001">
    <property type="protein sequence ID" value="MBE1604708.1"/>
    <property type="molecule type" value="Genomic_DNA"/>
</dbReference>
<reference evidence="1" key="1">
    <citation type="submission" date="2020-10" db="EMBL/GenBank/DDBJ databases">
        <title>Sequencing the genomes of 1000 actinobacteria strains.</title>
        <authorList>
            <person name="Klenk H.-P."/>
        </authorList>
    </citation>
    <scope>NUCLEOTIDE SEQUENCE</scope>
    <source>
        <strain evidence="1">DSM 45354</strain>
    </source>
</reference>
<comment type="caution">
    <text evidence="1">The sequence shown here is derived from an EMBL/GenBank/DDBJ whole genome shotgun (WGS) entry which is preliminary data.</text>
</comment>
<evidence type="ECO:0008006" key="3">
    <source>
        <dbReference type="Google" id="ProtNLM"/>
    </source>
</evidence>